<organism evidence="2 3">
    <name type="scientific">Cinchona calisaya</name>
    <dbReference type="NCBI Taxonomy" id="153742"/>
    <lineage>
        <taxon>Eukaryota</taxon>
        <taxon>Viridiplantae</taxon>
        <taxon>Streptophyta</taxon>
        <taxon>Embryophyta</taxon>
        <taxon>Tracheophyta</taxon>
        <taxon>Spermatophyta</taxon>
        <taxon>Magnoliopsida</taxon>
        <taxon>eudicotyledons</taxon>
        <taxon>Gunneridae</taxon>
        <taxon>Pentapetalae</taxon>
        <taxon>asterids</taxon>
        <taxon>lamiids</taxon>
        <taxon>Gentianales</taxon>
        <taxon>Rubiaceae</taxon>
        <taxon>Cinchonoideae</taxon>
        <taxon>Cinchoneae</taxon>
        <taxon>Cinchona</taxon>
    </lineage>
</organism>
<dbReference type="Proteomes" id="UP001630127">
    <property type="component" value="Unassembled WGS sequence"/>
</dbReference>
<dbReference type="EMBL" id="JBJUIK010000013">
    <property type="protein sequence ID" value="KAL3507488.1"/>
    <property type="molecule type" value="Genomic_DNA"/>
</dbReference>
<accession>A0ABD2YKH3</accession>
<evidence type="ECO:0000313" key="2">
    <source>
        <dbReference type="EMBL" id="KAL3507488.1"/>
    </source>
</evidence>
<dbReference type="AlphaFoldDB" id="A0ABD2YKH3"/>
<proteinExistence type="predicted"/>
<evidence type="ECO:0000313" key="3">
    <source>
        <dbReference type="Proteomes" id="UP001630127"/>
    </source>
</evidence>
<dbReference type="Gene3D" id="3.30.499.10">
    <property type="entry name" value="Aconitase, domain 3"/>
    <property type="match status" value="1"/>
</dbReference>
<dbReference type="InterPro" id="IPR015931">
    <property type="entry name" value="Acnase/IPM_dHydase_lsu_aba_1/3"/>
</dbReference>
<sequence>MEESMTLCNMVVEHGTKNGVVQTDSITYMYLEEAIYIQSFRGANATLNVVLPQRTVERWVPPSQNMIILNFDGAVFNDTQAIGIGEW</sequence>
<comment type="caution">
    <text evidence="2">The sequence shown here is derived from an EMBL/GenBank/DDBJ whole genome shotgun (WGS) entry which is preliminary data.</text>
</comment>
<protein>
    <submittedName>
        <fullName evidence="2">Uncharacterized protein</fullName>
    </submittedName>
</protein>
<dbReference type="InterPro" id="IPR036008">
    <property type="entry name" value="Aconitase_4Fe-4S_dom"/>
</dbReference>
<keyword evidence="1" id="KW-0408">Iron</keyword>
<name>A0ABD2YKH3_9GENT</name>
<dbReference type="SUPFAM" id="SSF53732">
    <property type="entry name" value="Aconitase iron-sulfur domain"/>
    <property type="match status" value="1"/>
</dbReference>
<reference evidence="2 3" key="1">
    <citation type="submission" date="2024-11" db="EMBL/GenBank/DDBJ databases">
        <title>A near-complete genome assembly of Cinchona calisaya.</title>
        <authorList>
            <person name="Lian D.C."/>
            <person name="Zhao X.W."/>
            <person name="Wei L."/>
        </authorList>
    </citation>
    <scope>NUCLEOTIDE SEQUENCE [LARGE SCALE GENOMIC DNA]</scope>
    <source>
        <tissue evidence="2">Nenye</tissue>
    </source>
</reference>
<gene>
    <name evidence="2" type="ORF">ACH5RR_032870</name>
</gene>
<evidence type="ECO:0000256" key="1">
    <source>
        <dbReference type="ARBA" id="ARBA00023004"/>
    </source>
</evidence>
<keyword evidence="3" id="KW-1185">Reference proteome</keyword>